<organism evidence="1 2">
    <name type="scientific">Candidatus Acidulodesulfobacterium acidiphilum</name>
    <dbReference type="NCBI Taxonomy" id="2597224"/>
    <lineage>
        <taxon>Bacteria</taxon>
        <taxon>Deltaproteobacteria</taxon>
        <taxon>Candidatus Acidulodesulfobacterales</taxon>
        <taxon>Candidatus Acidulodesulfobacterium</taxon>
    </lineage>
</organism>
<dbReference type="Proteomes" id="UP000322454">
    <property type="component" value="Unassembled WGS sequence"/>
</dbReference>
<gene>
    <name evidence="1" type="ORF">EVJ48_04025</name>
</gene>
<sequence length="135" mass="15683">MAKFFPFEYFEPVFDHSVCNMKRIRRELRLAEDLTAIDYVSIVILNIKKYNGDFIKTLSGVLRDSDVVSVKNDFVYLFLPGTDFEGSMNIIGDFKEFYEDVFDYIISSTILKDLKNVADVLSEISRLAIDKGWRL</sequence>
<evidence type="ECO:0000313" key="2">
    <source>
        <dbReference type="Proteomes" id="UP000322454"/>
    </source>
</evidence>
<proteinExistence type="predicted"/>
<protein>
    <submittedName>
        <fullName evidence="1">Uncharacterized protein</fullName>
    </submittedName>
</protein>
<accession>A0A520XF03</accession>
<evidence type="ECO:0000313" key="1">
    <source>
        <dbReference type="EMBL" id="RZV39685.1"/>
    </source>
</evidence>
<comment type="caution">
    <text evidence="1">The sequence shown here is derived from an EMBL/GenBank/DDBJ whole genome shotgun (WGS) entry which is preliminary data.</text>
</comment>
<dbReference type="EMBL" id="SHMQ01000007">
    <property type="protein sequence ID" value="RZV39685.1"/>
    <property type="molecule type" value="Genomic_DNA"/>
</dbReference>
<name>A0A520XF03_9DELT</name>
<dbReference type="AlphaFoldDB" id="A0A520XF03"/>
<reference evidence="1 2" key="1">
    <citation type="submission" date="2019-01" db="EMBL/GenBank/DDBJ databases">
        <title>Insights into ecological role of a new deltaproteobacterial order Candidatus Sinidesulfobacterales (Sva0485) by metagenomics and metatranscriptomics.</title>
        <authorList>
            <person name="Tan S."/>
            <person name="Liu J."/>
            <person name="Fang Y."/>
            <person name="Hedlund B."/>
            <person name="Lian Z.-H."/>
            <person name="Huang L.-Y."/>
            <person name="Li J.-T."/>
            <person name="Huang L.-N."/>
            <person name="Li W.-J."/>
            <person name="Jiang H.-C."/>
            <person name="Dong H.-L."/>
            <person name="Shu W.-S."/>
        </authorList>
    </citation>
    <scope>NUCLEOTIDE SEQUENCE [LARGE SCALE GENOMIC DNA]</scope>
    <source>
        <strain evidence="1">AP4</strain>
    </source>
</reference>